<dbReference type="EMBL" id="JPOS01000090">
    <property type="protein sequence ID" value="KGE85415.1"/>
    <property type="molecule type" value="Genomic_DNA"/>
</dbReference>
<dbReference type="RefSeq" id="WP_044228627.1">
    <property type="nucleotide sequence ID" value="NZ_CAKZLC010000289.1"/>
</dbReference>
<dbReference type="Pfam" id="PF04390">
    <property type="entry name" value="LptE"/>
    <property type="match status" value="1"/>
</dbReference>
<organism evidence="1 2">
    <name type="scientific">Phaeodactylibacter xiamenensis</name>
    <dbReference type="NCBI Taxonomy" id="1524460"/>
    <lineage>
        <taxon>Bacteria</taxon>
        <taxon>Pseudomonadati</taxon>
        <taxon>Bacteroidota</taxon>
        <taxon>Saprospiria</taxon>
        <taxon>Saprospirales</taxon>
        <taxon>Haliscomenobacteraceae</taxon>
        <taxon>Phaeodactylibacter</taxon>
    </lineage>
</organism>
<comment type="caution">
    <text evidence="1">The sequence shown here is derived from an EMBL/GenBank/DDBJ whole genome shotgun (WGS) entry which is preliminary data.</text>
</comment>
<reference evidence="1 2" key="1">
    <citation type="journal article" date="2014" name="Int. J. Syst. Evol. Microbiol.">
        <title>Phaeodactylibacter xiamenensis gen. nov., sp. nov., a member of the family Saprospiraceae isolated from the marine alga Phaeodactylum tricornutum.</title>
        <authorList>
            <person name="Chen Z.Jr."/>
            <person name="Lei X."/>
            <person name="Lai Q."/>
            <person name="Li Y."/>
            <person name="Zhang B."/>
            <person name="Zhang J."/>
            <person name="Zhang H."/>
            <person name="Yang L."/>
            <person name="Zheng W."/>
            <person name="Tian Y."/>
            <person name="Yu Z."/>
            <person name="Xu H.Jr."/>
            <person name="Zheng T."/>
        </authorList>
    </citation>
    <scope>NUCLEOTIDE SEQUENCE [LARGE SCALE GENOMIC DNA]</scope>
    <source>
        <strain evidence="1 2">KD52</strain>
    </source>
</reference>
<evidence type="ECO:0000313" key="1">
    <source>
        <dbReference type="EMBL" id="KGE85415.1"/>
    </source>
</evidence>
<name>A0A098RZV3_9BACT</name>
<gene>
    <name evidence="1" type="ORF">IX84_28430</name>
</gene>
<protein>
    <recommendedName>
        <fullName evidence="3">Lipoprotein</fullName>
    </recommendedName>
</protein>
<dbReference type="GO" id="GO:0043165">
    <property type="term" value="P:Gram-negative-bacterium-type cell outer membrane assembly"/>
    <property type="evidence" value="ECO:0007669"/>
    <property type="project" value="InterPro"/>
</dbReference>
<sequence>MRQLLLGLAALAIFSASGCYSFKGISIDYSQVKTYFVDQFDITALNAEPTIAIRLTEDLKEKIRTESRLTLEEIDPDISFEGTVTRYTVTSEAPQPGEVTSINRLTIEVAVQYINNVNEEKSWERKRPFSFFFDFGTSQALADVEEEAISTISQQMMEDIFNAAFTDW</sequence>
<dbReference type="Proteomes" id="UP000029736">
    <property type="component" value="Unassembled WGS sequence"/>
</dbReference>
<dbReference type="GO" id="GO:0019867">
    <property type="term" value="C:outer membrane"/>
    <property type="evidence" value="ECO:0007669"/>
    <property type="project" value="InterPro"/>
</dbReference>
<accession>A0A098RZV3</accession>
<dbReference type="AlphaFoldDB" id="A0A098RZV3"/>
<dbReference type="STRING" id="1524460.IX84_28430"/>
<evidence type="ECO:0000313" key="2">
    <source>
        <dbReference type="Proteomes" id="UP000029736"/>
    </source>
</evidence>
<keyword evidence="2" id="KW-1185">Reference proteome</keyword>
<proteinExistence type="predicted"/>
<dbReference type="PROSITE" id="PS51257">
    <property type="entry name" value="PROKAR_LIPOPROTEIN"/>
    <property type="match status" value="1"/>
</dbReference>
<evidence type="ECO:0008006" key="3">
    <source>
        <dbReference type="Google" id="ProtNLM"/>
    </source>
</evidence>
<dbReference type="InterPro" id="IPR007485">
    <property type="entry name" value="LPS_assembly_LptE"/>
</dbReference>
<dbReference type="OrthoDB" id="9790776at2"/>